<dbReference type="SUPFAM" id="SSF53850">
    <property type="entry name" value="Periplasmic binding protein-like II"/>
    <property type="match status" value="1"/>
</dbReference>
<comment type="caution">
    <text evidence="3">The sequence shown here is derived from an EMBL/GenBank/DDBJ whole genome shotgun (WGS) entry which is preliminary data.</text>
</comment>
<organism evidence="3 4">
    <name type="scientific">Candidatus Muproteobacteria bacterium RBG_16_65_34</name>
    <dbReference type="NCBI Taxonomy" id="1817760"/>
    <lineage>
        <taxon>Bacteria</taxon>
        <taxon>Pseudomonadati</taxon>
        <taxon>Pseudomonadota</taxon>
        <taxon>Candidatus Muproteobacteria</taxon>
    </lineage>
</organism>
<reference evidence="3 4" key="1">
    <citation type="journal article" date="2016" name="Nat. Commun.">
        <title>Thousands of microbial genomes shed light on interconnected biogeochemical processes in an aquifer system.</title>
        <authorList>
            <person name="Anantharaman K."/>
            <person name="Brown C.T."/>
            <person name="Hug L.A."/>
            <person name="Sharon I."/>
            <person name="Castelle C.J."/>
            <person name="Probst A.J."/>
            <person name="Thomas B.C."/>
            <person name="Singh A."/>
            <person name="Wilkins M.J."/>
            <person name="Karaoz U."/>
            <person name="Brodie E.L."/>
            <person name="Williams K.H."/>
            <person name="Hubbard S.S."/>
            <person name="Banfield J.F."/>
        </authorList>
    </citation>
    <scope>NUCLEOTIDE SEQUENCE [LARGE SCALE GENOMIC DNA]</scope>
</reference>
<dbReference type="EMBL" id="MFSU01000047">
    <property type="protein sequence ID" value="OGI47750.1"/>
    <property type="molecule type" value="Genomic_DNA"/>
</dbReference>
<dbReference type="SMART" id="SM00062">
    <property type="entry name" value="PBPb"/>
    <property type="match status" value="1"/>
</dbReference>
<feature type="chain" id="PRO_5009526800" description="Solute-binding protein family 3/N-terminal domain-containing protein" evidence="1">
    <location>
        <begin position="21"/>
        <end position="307"/>
    </location>
</feature>
<dbReference type="Pfam" id="PF12974">
    <property type="entry name" value="Phosphonate-bd"/>
    <property type="match status" value="1"/>
</dbReference>
<dbReference type="AlphaFoldDB" id="A0A1F6TRL4"/>
<evidence type="ECO:0000256" key="1">
    <source>
        <dbReference type="SAM" id="SignalP"/>
    </source>
</evidence>
<feature type="domain" description="Solute-binding protein family 3/N-terminal" evidence="2">
    <location>
        <begin position="62"/>
        <end position="284"/>
    </location>
</feature>
<dbReference type="STRING" id="1817760.A2151_05535"/>
<dbReference type="Gene3D" id="3.40.190.10">
    <property type="entry name" value="Periplasmic binding protein-like II"/>
    <property type="match status" value="2"/>
</dbReference>
<sequence>MSTSRIALQIAFTLPFAAFAQFAVADNSASPIRQANAATVKKAAFQPSPGMSSAAPGAAADEFVFSAPPRETPEAGMDIYQPIAEHLSKALGKKVVYKHPGTWGVYRTKMLEGGYDIVFDGPHFNSYRAEKLQHNMLVKLPGDFAFVTIVKQDNGKISNPKQLAGRTVCAHAPPNLGTLTLLNQFDNPARQPVILSTEGWKNIYNGVAAGKCIGGVVPAGQLKKFDPAGATVKVIFKEKAMPNQAFSAGPRLSAAEQARIAAALVAPEAAGPTEKLLKAWSAEKLVPASNQEYAGLAEFLKNEWGYY</sequence>
<feature type="signal peptide" evidence="1">
    <location>
        <begin position="1"/>
        <end position="20"/>
    </location>
</feature>
<evidence type="ECO:0000313" key="4">
    <source>
        <dbReference type="Proteomes" id="UP000178885"/>
    </source>
</evidence>
<accession>A0A1F6TRL4</accession>
<evidence type="ECO:0000313" key="3">
    <source>
        <dbReference type="EMBL" id="OGI47750.1"/>
    </source>
</evidence>
<keyword evidence="1" id="KW-0732">Signal</keyword>
<dbReference type="InterPro" id="IPR001638">
    <property type="entry name" value="Solute-binding_3/MltF_N"/>
</dbReference>
<dbReference type="Proteomes" id="UP000178885">
    <property type="component" value="Unassembled WGS sequence"/>
</dbReference>
<evidence type="ECO:0000259" key="2">
    <source>
        <dbReference type="SMART" id="SM00062"/>
    </source>
</evidence>
<protein>
    <recommendedName>
        <fullName evidence="2">Solute-binding protein family 3/N-terminal domain-containing protein</fullName>
    </recommendedName>
</protein>
<name>A0A1F6TRL4_9PROT</name>
<gene>
    <name evidence="3" type="ORF">A2151_05535</name>
</gene>
<proteinExistence type="predicted"/>